<dbReference type="Proteomes" id="UP001216558">
    <property type="component" value="Unassembled WGS sequence"/>
</dbReference>
<name>A0ABT5JUC0_9SPHN</name>
<evidence type="ECO:0008006" key="3">
    <source>
        <dbReference type="Google" id="ProtNLM"/>
    </source>
</evidence>
<organism evidence="1 2">
    <name type="scientific">Erythrobacter fulvus</name>
    <dbReference type="NCBI Taxonomy" id="2987523"/>
    <lineage>
        <taxon>Bacteria</taxon>
        <taxon>Pseudomonadati</taxon>
        <taxon>Pseudomonadota</taxon>
        <taxon>Alphaproteobacteria</taxon>
        <taxon>Sphingomonadales</taxon>
        <taxon>Erythrobacteraceae</taxon>
        <taxon>Erythrobacter/Porphyrobacter group</taxon>
        <taxon>Erythrobacter</taxon>
    </lineage>
</organism>
<keyword evidence="2" id="KW-1185">Reference proteome</keyword>
<evidence type="ECO:0000313" key="2">
    <source>
        <dbReference type="Proteomes" id="UP001216558"/>
    </source>
</evidence>
<reference evidence="1 2" key="1">
    <citation type="submission" date="2022-10" db="EMBL/GenBank/DDBJ databases">
        <title>Erythrobacter sp. sf7 Genome sequencing.</title>
        <authorList>
            <person name="Park S."/>
        </authorList>
    </citation>
    <scope>NUCLEOTIDE SEQUENCE [LARGE SCALE GENOMIC DNA]</scope>
    <source>
        <strain evidence="2">sf7</strain>
    </source>
</reference>
<proteinExistence type="predicted"/>
<dbReference type="EMBL" id="JAQQXQ010000013">
    <property type="protein sequence ID" value="MDC8755728.1"/>
    <property type="molecule type" value="Genomic_DNA"/>
</dbReference>
<dbReference type="RefSeq" id="WP_273678938.1">
    <property type="nucleotide sequence ID" value="NZ_JAQQXQ010000013.1"/>
</dbReference>
<protein>
    <recommendedName>
        <fullName evidence="3">Secreted protein</fullName>
    </recommendedName>
</protein>
<sequence length="100" mass="11532">MIFIAILVKIVETVASVIEGQSDQAGFVHPIAAYRSLRLNTGISASPIPGDERGRYESRKRYVSFWWNQTFIVTAVNDRLWVESCHLTRRLRAAQKHQRF</sequence>
<gene>
    <name evidence="1" type="ORF">OIK40_13845</name>
</gene>
<comment type="caution">
    <text evidence="1">The sequence shown here is derived from an EMBL/GenBank/DDBJ whole genome shotgun (WGS) entry which is preliminary data.</text>
</comment>
<accession>A0ABT5JUC0</accession>
<evidence type="ECO:0000313" key="1">
    <source>
        <dbReference type="EMBL" id="MDC8755728.1"/>
    </source>
</evidence>